<dbReference type="PANTHER" id="PTHR38133">
    <property type="entry name" value="SLR1429 PROTEIN"/>
    <property type="match status" value="1"/>
</dbReference>
<feature type="compositionally biased region" description="Low complexity" evidence="2">
    <location>
        <begin position="315"/>
        <end position="324"/>
    </location>
</feature>
<sequence>MNHTPGGDRRRVFPPLPTARGRRSFAESWWGNAWVSALEGPTRSATGRLARGRTYARAGNVREITITPGRATAQVKGSRPTPYRTSMEIPQLTAAQWDALLDAAAAQAGHLAALLDHDMPTALAKDAAQAGARLLPTRGELVPYCSCPDDGYPCKHAAALYYQVARLLDHDPFVLLLLGGRGEKEVMADLHQRNAAQAAVTTPAAESPPSGLPARDVFAAARAGLPPLPAPPPLVDHPGPVAQLSAAGEPVPGLDPAALEFLAADTATRAAHLLHQALLPHDALQQPAAPVPRCPSASTTTLYGLPWPGPPPRSSPACAGARTAPPSPSPGRPAPGSTAEQRP</sequence>
<dbReference type="InterPro" id="IPR007527">
    <property type="entry name" value="Znf_SWIM"/>
</dbReference>
<gene>
    <name evidence="4" type="ORF">JO379_000229</name>
</gene>
<name>A0ABS4XWP5_9ACTN</name>
<keyword evidence="1" id="KW-0479">Metal-binding</keyword>
<protein>
    <submittedName>
        <fullName evidence="4">Zn finger protein</fullName>
    </submittedName>
</protein>
<organism evidence="4 5">
    <name type="scientific">Streptomyces syringium</name>
    <dbReference type="NCBI Taxonomy" id="76729"/>
    <lineage>
        <taxon>Bacteria</taxon>
        <taxon>Bacillati</taxon>
        <taxon>Actinomycetota</taxon>
        <taxon>Actinomycetes</taxon>
        <taxon>Kitasatosporales</taxon>
        <taxon>Streptomycetaceae</taxon>
        <taxon>Streptomyces</taxon>
    </lineage>
</organism>
<dbReference type="PANTHER" id="PTHR38133:SF1">
    <property type="entry name" value="SLR1429 PROTEIN"/>
    <property type="match status" value="1"/>
</dbReference>
<keyword evidence="5" id="KW-1185">Reference proteome</keyword>
<dbReference type="GeneID" id="91573404"/>
<comment type="caution">
    <text evidence="4">The sequence shown here is derived from an EMBL/GenBank/DDBJ whole genome shotgun (WGS) entry which is preliminary data.</text>
</comment>
<dbReference type="EMBL" id="JAGIOH010000001">
    <property type="protein sequence ID" value="MBP2400760.1"/>
    <property type="molecule type" value="Genomic_DNA"/>
</dbReference>
<feature type="domain" description="SWIM-type" evidence="3">
    <location>
        <begin position="130"/>
        <end position="165"/>
    </location>
</feature>
<evidence type="ECO:0000256" key="1">
    <source>
        <dbReference type="PROSITE-ProRule" id="PRU00325"/>
    </source>
</evidence>
<evidence type="ECO:0000259" key="3">
    <source>
        <dbReference type="PROSITE" id="PS50966"/>
    </source>
</evidence>
<dbReference type="PROSITE" id="PS50966">
    <property type="entry name" value="ZF_SWIM"/>
    <property type="match status" value="1"/>
</dbReference>
<feature type="region of interest" description="Disordered" evidence="2">
    <location>
        <begin position="287"/>
        <end position="343"/>
    </location>
</feature>
<proteinExistence type="predicted"/>
<evidence type="ECO:0000256" key="2">
    <source>
        <dbReference type="SAM" id="MobiDB-lite"/>
    </source>
</evidence>
<dbReference type="RefSeq" id="WP_281066567.1">
    <property type="nucleotide sequence ID" value="NZ_JAGIOH010000001.1"/>
</dbReference>
<evidence type="ECO:0000313" key="5">
    <source>
        <dbReference type="Proteomes" id="UP001519291"/>
    </source>
</evidence>
<keyword evidence="1" id="KW-0863">Zinc-finger</keyword>
<reference evidence="4 5" key="1">
    <citation type="submission" date="2021-03" db="EMBL/GenBank/DDBJ databases">
        <title>Sequencing the genomes of 1000 actinobacteria strains.</title>
        <authorList>
            <person name="Klenk H.-P."/>
        </authorList>
    </citation>
    <scope>NUCLEOTIDE SEQUENCE [LARGE SCALE GENOMIC DNA]</scope>
    <source>
        <strain evidence="4 5">DSM 41480</strain>
    </source>
</reference>
<dbReference type="Pfam" id="PF04434">
    <property type="entry name" value="SWIM"/>
    <property type="match status" value="1"/>
</dbReference>
<keyword evidence="1" id="KW-0862">Zinc</keyword>
<accession>A0ABS4XWP5</accession>
<evidence type="ECO:0000313" key="4">
    <source>
        <dbReference type="EMBL" id="MBP2400760.1"/>
    </source>
</evidence>
<dbReference type="Proteomes" id="UP001519291">
    <property type="component" value="Unassembled WGS sequence"/>
</dbReference>
<feature type="compositionally biased region" description="Low complexity" evidence="2">
    <location>
        <begin position="334"/>
        <end position="343"/>
    </location>
</feature>